<dbReference type="PANTHER" id="PTHR34491">
    <property type="entry name" value="A-TYPE INCLUSION PROTEIN, PUTATIVE-RELATED"/>
    <property type="match status" value="1"/>
</dbReference>
<dbReference type="AlphaFoldDB" id="A0A561SGN5"/>
<protein>
    <recommendedName>
        <fullName evidence="4">Microtubule/TRAF3 and DISC1 binding protein</fullName>
    </recommendedName>
</protein>
<dbReference type="EMBL" id="VIWV01000002">
    <property type="protein sequence ID" value="TWF74018.1"/>
    <property type="molecule type" value="Genomic_DNA"/>
</dbReference>
<feature type="compositionally biased region" description="Polar residues" evidence="1">
    <location>
        <begin position="879"/>
        <end position="892"/>
    </location>
</feature>
<accession>A0A561SGN5</accession>
<keyword evidence="3" id="KW-1185">Reference proteome</keyword>
<dbReference type="Gene3D" id="2.60.450.20">
    <property type="match status" value="1"/>
</dbReference>
<name>A0A561SGN5_9ACTN</name>
<dbReference type="NCBIfam" id="NF038047">
    <property type="entry name" value="not_Tcp10"/>
    <property type="match status" value="1"/>
</dbReference>
<feature type="compositionally biased region" description="Gly residues" evidence="1">
    <location>
        <begin position="771"/>
        <end position="781"/>
    </location>
</feature>
<dbReference type="Proteomes" id="UP000316603">
    <property type="component" value="Unassembled WGS sequence"/>
</dbReference>
<feature type="compositionally biased region" description="Gly residues" evidence="1">
    <location>
        <begin position="903"/>
        <end position="916"/>
    </location>
</feature>
<evidence type="ECO:0000313" key="3">
    <source>
        <dbReference type="Proteomes" id="UP000316603"/>
    </source>
</evidence>
<sequence>MADNVVFPADSVDDYWHTAVKVLTGYTMPARETLFGRLLGNDSIPLMRVEFSDYDGYPPDAIVDAVDQLEWRQQNSGWRVENTDFVVPFYSGKKGAIGDAGVNTEVKMKKARVTLLGTTSLDVPAGGVVMGSEFRSGLGRDFQGQSKDTVWSNKALAQYSYGGGEALNHLLATGNTRGFSWNDLPVTDADVVDLRSFDMNAEAFDRVAQFFQQRARDLKDWEFDLGKQDASWKGQAAGVFRDLVHALARNYDAYSEQFPASGSAGSVHGNDLRAFRREVQGAAQRLWSSWNTWQLYMGNPLRWLHDVLLEVTDEVWYHNITKVRFKHFHNPRGVGGGYHYVKSPGFYGGARAFGPLEQKETWKKIGEEAIRRWQKSVKDVLATAGRQALIDIENAFNDERFPKRVQTETVDLTQKYNTDQAAREKADAKKEKEEAERRAEEKQKQAEERADRKQAEAEARAEKKQVEAETRAEQKQAEAERKQEAKEKEQEEKQAQKEREVEEKQAAAEQKQEAKEKEQEEKQAQKEREAEEKQAAAEQKQEQRQAEQEQKQEQRQKEAETKRDELEAKQEQKEAQAAQQQALLTQQAALDRAQQKKEQERKEQENERKQAEAEERAERKQAEQEEKQAQKEREAEEKQAAAEQKQEAKEKEQEEKQEQKEREVEEKQAAAEQKQEQKQAEQEQKQEQKEREAEKKQDELQAEQEQRRQEQEQRQIRTESEYQARQEEQQQAAEERQERLQAEQEQRQQEAERRAEQQQREAQERYERQAGGIGAGAGLPGGLDLPSGSGPGLDGATTTLNPDGSVTLDYPDGTSRTVDLPSGEVVTTHPDGSTSAEVLRPGESITNSDGSTTTLGPDGRLTTSLPDGSTSVFDPDLGTVTTQRPDGTTVSTPIDPGQTLPTGPGGTSGAGAGGGSSLYSPSYGDLGYEEELYDDLLDSADASEHGMGAGNGAGGGMPMLPMGTRINGATSGGPGSEGERVRAMADDGQPVTTRRSAGRGGHQDETVTAASRNNVATMGGAPFAPPMGGAGGPGQQQTESGDRQRASWADVDEDVWGTDEDGAPATAIGR</sequence>
<dbReference type="RefSeq" id="WP_167532026.1">
    <property type="nucleotide sequence ID" value="NZ_BNCE01000037.1"/>
</dbReference>
<organism evidence="2 3">
    <name type="scientific">Streptomyces capillispiralis</name>
    <dbReference type="NCBI Taxonomy" id="68182"/>
    <lineage>
        <taxon>Bacteria</taxon>
        <taxon>Bacillati</taxon>
        <taxon>Actinomycetota</taxon>
        <taxon>Actinomycetes</taxon>
        <taxon>Kitasatosporales</taxon>
        <taxon>Streptomycetaceae</taxon>
        <taxon>Streptomyces</taxon>
    </lineage>
</organism>
<feature type="region of interest" description="Disordered" evidence="1">
    <location>
        <begin position="943"/>
        <end position="1070"/>
    </location>
</feature>
<gene>
    <name evidence="2" type="ORF">FHX78_1250</name>
</gene>
<feature type="compositionally biased region" description="Polar residues" evidence="1">
    <location>
        <begin position="844"/>
        <end position="872"/>
    </location>
</feature>
<feature type="compositionally biased region" description="Gly residues" evidence="1">
    <location>
        <begin position="947"/>
        <end position="957"/>
    </location>
</feature>
<evidence type="ECO:0000313" key="2">
    <source>
        <dbReference type="EMBL" id="TWF74018.1"/>
    </source>
</evidence>
<comment type="caution">
    <text evidence="2">The sequence shown here is derived from an EMBL/GenBank/DDBJ whole genome shotgun (WGS) entry which is preliminary data.</text>
</comment>
<reference evidence="2 3" key="1">
    <citation type="submission" date="2019-06" db="EMBL/GenBank/DDBJ databases">
        <title>Sequencing the genomes of 1000 actinobacteria strains.</title>
        <authorList>
            <person name="Klenk H.-P."/>
        </authorList>
    </citation>
    <scope>NUCLEOTIDE SEQUENCE [LARGE SCALE GENOMIC DNA]</scope>
    <source>
        <strain evidence="2 3">DSM 41695</strain>
    </source>
</reference>
<feature type="compositionally biased region" description="Basic and acidic residues" evidence="1">
    <location>
        <begin position="593"/>
        <end position="768"/>
    </location>
</feature>
<dbReference type="InterPro" id="IPR047002">
    <property type="entry name" value="Tcp10_C_sf"/>
</dbReference>
<feature type="region of interest" description="Disordered" evidence="1">
    <location>
        <begin position="412"/>
        <end position="923"/>
    </location>
</feature>
<dbReference type="PANTHER" id="PTHR34491:SF74">
    <property type="entry name" value="DUF4456 DOMAIN-CONTAINING PROTEIN"/>
    <property type="match status" value="1"/>
</dbReference>
<feature type="compositionally biased region" description="Acidic residues" evidence="1">
    <location>
        <begin position="1050"/>
        <end position="1062"/>
    </location>
</feature>
<feature type="compositionally biased region" description="Polar residues" evidence="1">
    <location>
        <begin position="1006"/>
        <end position="1015"/>
    </location>
</feature>
<evidence type="ECO:0000256" key="1">
    <source>
        <dbReference type="SAM" id="MobiDB-lite"/>
    </source>
</evidence>
<feature type="compositionally biased region" description="Basic and acidic residues" evidence="1">
    <location>
        <begin position="421"/>
        <end position="574"/>
    </location>
</feature>
<proteinExistence type="predicted"/>
<evidence type="ECO:0008006" key="4">
    <source>
        <dbReference type="Google" id="ProtNLM"/>
    </source>
</evidence>
<feature type="compositionally biased region" description="Low complexity" evidence="1">
    <location>
        <begin position="575"/>
        <end position="592"/>
    </location>
</feature>